<keyword evidence="3" id="KW-0456">Lyase</keyword>
<dbReference type="InterPro" id="IPR040442">
    <property type="entry name" value="Pyrv_kinase-like_dom_sf"/>
</dbReference>
<dbReference type="InterPro" id="IPR015813">
    <property type="entry name" value="Pyrv/PenolPyrv_kinase-like_dom"/>
</dbReference>
<dbReference type="SUPFAM" id="SSF51621">
    <property type="entry name" value="Phosphoenolpyruvate/pyruvate domain"/>
    <property type="match status" value="1"/>
</dbReference>
<comment type="caution">
    <text evidence="5">The sequence shown here is derived from an EMBL/GenBank/DDBJ whole genome shotgun (WGS) entry which is preliminary data.</text>
</comment>
<evidence type="ECO:0000256" key="1">
    <source>
        <dbReference type="ARBA" id="ARBA00005568"/>
    </source>
</evidence>
<dbReference type="GO" id="GO:0005737">
    <property type="term" value="C:cytoplasm"/>
    <property type="evidence" value="ECO:0007669"/>
    <property type="project" value="TreeGrafter"/>
</dbReference>
<dbReference type="STRING" id="1776334.APZ16_05235"/>
<protein>
    <submittedName>
        <fullName evidence="5">2,4-dihydroxyhept-2-ene-1,7-dioic acid aldolase</fullName>
    </submittedName>
</protein>
<organism evidence="5 6">
    <name type="scientific">Hadarchaeum yellowstonense</name>
    <dbReference type="NCBI Taxonomy" id="1776334"/>
    <lineage>
        <taxon>Archaea</taxon>
        <taxon>Methanobacteriati</taxon>
        <taxon>Candidatus Hadarchaeota</taxon>
        <taxon>Candidatus Hadarchaeia</taxon>
        <taxon>Candidatus Hadarchaeales</taxon>
        <taxon>Candidatus Hadarchaeaceae</taxon>
        <taxon>Candidatus Hadarchaeum</taxon>
    </lineage>
</organism>
<comment type="similarity">
    <text evidence="1">Belongs to the HpcH/HpaI aldolase family.</text>
</comment>
<reference evidence="5 6" key="1">
    <citation type="journal article" date="2016" name="Nat. Microbiol.">
        <title>Genomic inference of the metabolism of cosmopolitan subsurface Archaea, Hadesarchaea.</title>
        <authorList>
            <person name="Baker B.J."/>
            <person name="Saw J.H."/>
            <person name="Lind A.E."/>
            <person name="Lazar C.S."/>
            <person name="Hinrichs K.-U."/>
            <person name="Teske A.P."/>
            <person name="Ettema T.J."/>
        </authorList>
    </citation>
    <scope>NUCLEOTIDE SEQUENCE [LARGE SCALE GENOMIC DNA]</scope>
</reference>
<evidence type="ECO:0000313" key="5">
    <source>
        <dbReference type="EMBL" id="KUO41527.1"/>
    </source>
</evidence>
<proteinExistence type="inferred from homology"/>
<sequence length="259" mass="28435">MTGQFSLKEKLKTQTLTIGSWITLSHPAIAEIMAKAGFDWLTVDMEHSAITLHQAQQLVQVIELSGCTPLIRVGENNPNLIKRAMDTGAHGVIVPSVDCREDALKAVRAVKYPPLGTRGVGLARAQGYGMEFEKYKEWLNKESVVIVQIESIRAVKNLEKILRVKGVDAFMVGPYDLSGSLGRPGDFDHPSVVAALKQVMEISKKLKVPAGFHVIPPDVDALVTRAEEGYKFLAFSLDTLFLGQSCRKAVDLAKRRLSP</sequence>
<evidence type="ECO:0000256" key="2">
    <source>
        <dbReference type="ARBA" id="ARBA00022723"/>
    </source>
</evidence>
<accession>A0A147JYE2</accession>
<keyword evidence="2" id="KW-0479">Metal-binding</keyword>
<name>A0A147JYE2_HADYE</name>
<dbReference type="InterPro" id="IPR005000">
    <property type="entry name" value="Aldolase/citrate-lyase_domain"/>
</dbReference>
<dbReference type="InterPro" id="IPR050251">
    <property type="entry name" value="HpcH-HpaI_aldolase"/>
</dbReference>
<dbReference type="GO" id="GO:0016832">
    <property type="term" value="F:aldehyde-lyase activity"/>
    <property type="evidence" value="ECO:0007669"/>
    <property type="project" value="TreeGrafter"/>
</dbReference>
<dbReference type="Pfam" id="PF03328">
    <property type="entry name" value="HpcH_HpaI"/>
    <property type="match status" value="1"/>
</dbReference>
<evidence type="ECO:0000259" key="4">
    <source>
        <dbReference type="Pfam" id="PF03328"/>
    </source>
</evidence>
<evidence type="ECO:0000256" key="3">
    <source>
        <dbReference type="ARBA" id="ARBA00023239"/>
    </source>
</evidence>
<gene>
    <name evidence="5" type="ORF">APZ16_05235</name>
</gene>
<dbReference type="EMBL" id="LQMQ01000019">
    <property type="protein sequence ID" value="KUO41527.1"/>
    <property type="molecule type" value="Genomic_DNA"/>
</dbReference>
<dbReference type="Gene3D" id="3.20.20.60">
    <property type="entry name" value="Phosphoenolpyruvate-binding domains"/>
    <property type="match status" value="1"/>
</dbReference>
<feature type="domain" description="HpcH/HpaI aldolase/citrate lyase" evidence="4">
    <location>
        <begin position="18"/>
        <end position="239"/>
    </location>
</feature>
<dbReference type="AlphaFoldDB" id="A0A147JYE2"/>
<dbReference type="PANTHER" id="PTHR30502:SF0">
    <property type="entry name" value="PHOSPHOENOLPYRUVATE CARBOXYLASE FAMILY PROTEIN"/>
    <property type="match status" value="1"/>
</dbReference>
<evidence type="ECO:0000313" key="6">
    <source>
        <dbReference type="Proteomes" id="UP000074294"/>
    </source>
</evidence>
<dbReference type="Proteomes" id="UP000074294">
    <property type="component" value="Unassembled WGS sequence"/>
</dbReference>
<dbReference type="PANTHER" id="PTHR30502">
    <property type="entry name" value="2-KETO-3-DEOXY-L-RHAMNONATE ALDOLASE"/>
    <property type="match status" value="1"/>
</dbReference>
<dbReference type="GO" id="GO:0046872">
    <property type="term" value="F:metal ion binding"/>
    <property type="evidence" value="ECO:0007669"/>
    <property type="project" value="UniProtKB-KW"/>
</dbReference>